<gene>
    <name evidence="3" type="ORF">GCM10009851_36910</name>
</gene>
<dbReference type="Proteomes" id="UP001500929">
    <property type="component" value="Unassembled WGS sequence"/>
</dbReference>
<dbReference type="SMART" id="SM00530">
    <property type="entry name" value="HTH_XRE"/>
    <property type="match status" value="1"/>
</dbReference>
<proteinExistence type="predicted"/>
<protein>
    <submittedName>
        <fullName evidence="3">XRE family transcriptional regulator</fullName>
    </submittedName>
</protein>
<dbReference type="InterPro" id="IPR011051">
    <property type="entry name" value="RmlC_Cupin_sf"/>
</dbReference>
<dbReference type="InterPro" id="IPR010982">
    <property type="entry name" value="Lambda_DNA-bd_dom_sf"/>
</dbReference>
<dbReference type="PROSITE" id="PS50943">
    <property type="entry name" value="HTH_CROC1"/>
    <property type="match status" value="1"/>
</dbReference>
<dbReference type="InterPro" id="IPR050807">
    <property type="entry name" value="TransReg_Diox_bact_type"/>
</dbReference>
<feature type="domain" description="HTH cro/C1-type" evidence="2">
    <location>
        <begin position="13"/>
        <end position="67"/>
    </location>
</feature>
<evidence type="ECO:0000259" key="2">
    <source>
        <dbReference type="PROSITE" id="PS50943"/>
    </source>
</evidence>
<evidence type="ECO:0000313" key="3">
    <source>
        <dbReference type="EMBL" id="GAA2248065.1"/>
    </source>
</evidence>
<dbReference type="PANTHER" id="PTHR46797">
    <property type="entry name" value="HTH-TYPE TRANSCRIPTIONAL REGULATOR"/>
    <property type="match status" value="1"/>
</dbReference>
<dbReference type="InterPro" id="IPR014710">
    <property type="entry name" value="RmlC-like_jellyroll"/>
</dbReference>
<comment type="caution">
    <text evidence="3">The sequence shown here is derived from an EMBL/GenBank/DDBJ whole genome shotgun (WGS) entry which is preliminary data.</text>
</comment>
<dbReference type="RefSeq" id="WP_259481201.1">
    <property type="nucleotide sequence ID" value="NZ_BAAAQY010000013.1"/>
</dbReference>
<dbReference type="InterPro" id="IPR001387">
    <property type="entry name" value="Cro/C1-type_HTH"/>
</dbReference>
<dbReference type="CDD" id="cd02209">
    <property type="entry name" value="cupin_XRE_C"/>
    <property type="match status" value="1"/>
</dbReference>
<dbReference type="PANTHER" id="PTHR46797:SF1">
    <property type="entry name" value="METHYLPHOSPHONATE SYNTHASE"/>
    <property type="match status" value="1"/>
</dbReference>
<keyword evidence="1" id="KW-0238">DNA-binding</keyword>
<dbReference type="Pfam" id="PF07883">
    <property type="entry name" value="Cupin_2"/>
    <property type="match status" value="1"/>
</dbReference>
<dbReference type="CDD" id="cd00093">
    <property type="entry name" value="HTH_XRE"/>
    <property type="match status" value="1"/>
</dbReference>
<organism evidence="3 4">
    <name type="scientific">Herbiconiux moechotypicola</name>
    <dbReference type="NCBI Taxonomy" id="637393"/>
    <lineage>
        <taxon>Bacteria</taxon>
        <taxon>Bacillati</taxon>
        <taxon>Actinomycetota</taxon>
        <taxon>Actinomycetes</taxon>
        <taxon>Micrococcales</taxon>
        <taxon>Microbacteriaceae</taxon>
        <taxon>Herbiconiux</taxon>
    </lineage>
</organism>
<accession>A0ABN3E409</accession>
<sequence>MESSRAQRIGARLRAARSERGLTLAELGATAEISPSTVSRLESGKRQPNLDLLIPLAAALDVTLDQLVSDSVPDPRVAPRMTHRPGASIEVLSREDAPTQTVRMVLTPVGETPQLRTHDGFEWLYVLSGRLRLLLGDHDLVLKPGEAAEFATRIPHWLGCADDEPVEAMCIFSQSGERIHVRAQTEPDRRVGR</sequence>
<keyword evidence="4" id="KW-1185">Reference proteome</keyword>
<name>A0ABN3E409_9MICO</name>
<dbReference type="EMBL" id="BAAAQY010000013">
    <property type="protein sequence ID" value="GAA2248065.1"/>
    <property type="molecule type" value="Genomic_DNA"/>
</dbReference>
<dbReference type="Gene3D" id="2.60.120.10">
    <property type="entry name" value="Jelly Rolls"/>
    <property type="match status" value="1"/>
</dbReference>
<dbReference type="Gene3D" id="1.10.260.40">
    <property type="entry name" value="lambda repressor-like DNA-binding domains"/>
    <property type="match status" value="1"/>
</dbReference>
<evidence type="ECO:0000256" key="1">
    <source>
        <dbReference type="ARBA" id="ARBA00023125"/>
    </source>
</evidence>
<dbReference type="SUPFAM" id="SSF47413">
    <property type="entry name" value="lambda repressor-like DNA-binding domains"/>
    <property type="match status" value="1"/>
</dbReference>
<evidence type="ECO:0000313" key="4">
    <source>
        <dbReference type="Proteomes" id="UP001500929"/>
    </source>
</evidence>
<dbReference type="SUPFAM" id="SSF51182">
    <property type="entry name" value="RmlC-like cupins"/>
    <property type="match status" value="1"/>
</dbReference>
<dbReference type="Pfam" id="PF01381">
    <property type="entry name" value="HTH_3"/>
    <property type="match status" value="1"/>
</dbReference>
<dbReference type="InterPro" id="IPR013096">
    <property type="entry name" value="Cupin_2"/>
</dbReference>
<reference evidence="3 4" key="1">
    <citation type="journal article" date="2019" name="Int. J. Syst. Evol. Microbiol.">
        <title>The Global Catalogue of Microorganisms (GCM) 10K type strain sequencing project: providing services to taxonomists for standard genome sequencing and annotation.</title>
        <authorList>
            <consortium name="The Broad Institute Genomics Platform"/>
            <consortium name="The Broad Institute Genome Sequencing Center for Infectious Disease"/>
            <person name="Wu L."/>
            <person name="Ma J."/>
        </authorList>
    </citation>
    <scope>NUCLEOTIDE SEQUENCE [LARGE SCALE GENOMIC DNA]</scope>
    <source>
        <strain evidence="3 4">JCM 16117</strain>
    </source>
</reference>